<dbReference type="InterPro" id="IPR000524">
    <property type="entry name" value="Tscrpt_reg_HTH_GntR"/>
</dbReference>
<dbReference type="PANTHER" id="PTHR43537:SF53">
    <property type="entry name" value="HTH-TYPE TRANSCRIPTIONAL REPRESSOR NANR"/>
    <property type="match status" value="1"/>
</dbReference>
<keyword evidence="6" id="KW-1185">Reference proteome</keyword>
<evidence type="ECO:0000313" key="6">
    <source>
        <dbReference type="Proteomes" id="UP001254257"/>
    </source>
</evidence>
<evidence type="ECO:0000256" key="2">
    <source>
        <dbReference type="ARBA" id="ARBA00023125"/>
    </source>
</evidence>
<evidence type="ECO:0000256" key="1">
    <source>
        <dbReference type="ARBA" id="ARBA00023015"/>
    </source>
</evidence>
<comment type="caution">
    <text evidence="5">The sequence shown here is derived from an EMBL/GenBank/DDBJ whole genome shotgun (WGS) entry which is preliminary data.</text>
</comment>
<name>A0ABU3S192_9HYPH</name>
<gene>
    <name evidence="5" type="ORF">RKE40_01620</name>
</gene>
<dbReference type="RefSeq" id="WP_316016506.1">
    <property type="nucleotide sequence ID" value="NZ_JAWDID010000002.1"/>
</dbReference>
<dbReference type="InterPro" id="IPR036390">
    <property type="entry name" value="WH_DNA-bd_sf"/>
</dbReference>
<dbReference type="Gene3D" id="1.20.120.530">
    <property type="entry name" value="GntR ligand-binding domain-like"/>
    <property type="match status" value="1"/>
</dbReference>
<dbReference type="CDD" id="cd07377">
    <property type="entry name" value="WHTH_GntR"/>
    <property type="match status" value="1"/>
</dbReference>
<accession>A0ABU3S192</accession>
<dbReference type="InterPro" id="IPR011711">
    <property type="entry name" value="GntR_C"/>
</dbReference>
<evidence type="ECO:0000259" key="4">
    <source>
        <dbReference type="PROSITE" id="PS50949"/>
    </source>
</evidence>
<keyword evidence="3" id="KW-0804">Transcription</keyword>
<dbReference type="Gene3D" id="1.10.10.10">
    <property type="entry name" value="Winged helix-like DNA-binding domain superfamily/Winged helix DNA-binding domain"/>
    <property type="match status" value="1"/>
</dbReference>
<feature type="domain" description="HTH gntR-type" evidence="4">
    <location>
        <begin position="18"/>
        <end position="87"/>
    </location>
</feature>
<dbReference type="SMART" id="SM00895">
    <property type="entry name" value="FCD"/>
    <property type="match status" value="1"/>
</dbReference>
<dbReference type="EMBL" id="JAWDID010000002">
    <property type="protein sequence ID" value="MDU0338558.1"/>
    <property type="molecule type" value="Genomic_DNA"/>
</dbReference>
<evidence type="ECO:0000313" key="5">
    <source>
        <dbReference type="EMBL" id="MDU0338558.1"/>
    </source>
</evidence>
<dbReference type="SUPFAM" id="SSF46785">
    <property type="entry name" value="Winged helix' DNA-binding domain"/>
    <property type="match status" value="1"/>
</dbReference>
<dbReference type="Proteomes" id="UP001254257">
    <property type="component" value="Unassembled WGS sequence"/>
</dbReference>
<keyword evidence="2" id="KW-0238">DNA-binding</keyword>
<protein>
    <submittedName>
        <fullName evidence="5">Transcriptional regulator NanR</fullName>
    </submittedName>
</protein>
<dbReference type="SMART" id="SM00345">
    <property type="entry name" value="HTH_GNTR"/>
    <property type="match status" value="1"/>
</dbReference>
<dbReference type="PROSITE" id="PS50949">
    <property type="entry name" value="HTH_GNTR"/>
    <property type="match status" value="1"/>
</dbReference>
<reference evidence="5 6" key="1">
    <citation type="submission" date="2023-09" db="EMBL/GenBank/DDBJ databases">
        <title>Whole genome shotgun sequencing (WGS) of Bosea sp. ZW T0_25, isolated from stored onions (Allium cepa).</title>
        <authorList>
            <person name="Stoll D.A."/>
            <person name="Huch M."/>
        </authorList>
    </citation>
    <scope>NUCLEOTIDE SEQUENCE [LARGE SCALE GENOMIC DNA]</scope>
    <source>
        <strain evidence="5 6">ZW T0_25</strain>
    </source>
</reference>
<dbReference type="SUPFAM" id="SSF48008">
    <property type="entry name" value="GntR ligand-binding domain-like"/>
    <property type="match status" value="1"/>
</dbReference>
<dbReference type="PANTHER" id="PTHR43537">
    <property type="entry name" value="TRANSCRIPTIONAL REGULATOR, GNTR FAMILY"/>
    <property type="match status" value="1"/>
</dbReference>
<keyword evidence="1" id="KW-0805">Transcription regulation</keyword>
<dbReference type="PRINTS" id="PR00035">
    <property type="entry name" value="HTHGNTR"/>
</dbReference>
<organism evidence="5 6">
    <name type="scientific">Bosea rubneri</name>
    <dbReference type="NCBI Taxonomy" id="3075434"/>
    <lineage>
        <taxon>Bacteria</taxon>
        <taxon>Pseudomonadati</taxon>
        <taxon>Pseudomonadota</taxon>
        <taxon>Alphaproteobacteria</taxon>
        <taxon>Hyphomicrobiales</taxon>
        <taxon>Boseaceae</taxon>
        <taxon>Bosea</taxon>
    </lineage>
</organism>
<evidence type="ECO:0000256" key="3">
    <source>
        <dbReference type="ARBA" id="ARBA00023163"/>
    </source>
</evidence>
<dbReference type="NCBIfam" id="NF003011">
    <property type="entry name" value="PRK03837.1"/>
    <property type="match status" value="1"/>
</dbReference>
<proteinExistence type="predicted"/>
<dbReference type="Pfam" id="PF00392">
    <property type="entry name" value="GntR"/>
    <property type="match status" value="1"/>
</dbReference>
<dbReference type="InterPro" id="IPR036388">
    <property type="entry name" value="WH-like_DNA-bd_sf"/>
</dbReference>
<sequence length="247" mass="26993">MRTEQQAAAVTPEPIPRRKLSHEVLDRLLARINAGEFAPGAQLPSERELMDSYRVGRPAIREALQQLERSGIVEISHGERARVVLPTAEAIVSQMSNAARYLLSVEPGTLSHLKEVRLFLEAGLARMAAERADAAGIALLAQRLEEHRQADLDDFLARDVAFHRQIAAMSGNPIFSAALDGMLNWLSAYYHTLLRAVGRENTTLQEHQRIFDAISAGDGNAAAQAMADHLNRANDLYRSGGGAGDPD</sequence>
<dbReference type="InterPro" id="IPR008920">
    <property type="entry name" value="TF_FadR/GntR_C"/>
</dbReference>
<dbReference type="Pfam" id="PF07729">
    <property type="entry name" value="FCD"/>
    <property type="match status" value="1"/>
</dbReference>